<dbReference type="Gene3D" id="3.30.2310.20">
    <property type="entry name" value="RelE-like"/>
    <property type="match status" value="1"/>
</dbReference>
<dbReference type="Pfam" id="PF05016">
    <property type="entry name" value="ParE_toxin"/>
    <property type="match status" value="1"/>
</dbReference>
<proteinExistence type="inferred from homology"/>
<accession>A0ABQ4A276</accession>
<evidence type="ECO:0000256" key="2">
    <source>
        <dbReference type="ARBA" id="ARBA00022649"/>
    </source>
</evidence>
<dbReference type="Proteomes" id="UP000603200">
    <property type="component" value="Unassembled WGS sequence"/>
</dbReference>
<evidence type="ECO:0008006" key="5">
    <source>
        <dbReference type="Google" id="ProtNLM"/>
    </source>
</evidence>
<evidence type="ECO:0000256" key="1">
    <source>
        <dbReference type="ARBA" id="ARBA00006226"/>
    </source>
</evidence>
<keyword evidence="4" id="KW-1185">Reference proteome</keyword>
<dbReference type="EMBL" id="BOMN01000113">
    <property type="protein sequence ID" value="GIE24948.1"/>
    <property type="molecule type" value="Genomic_DNA"/>
</dbReference>
<name>A0ABQ4A276_9ACTN</name>
<comment type="caution">
    <text evidence="3">The sequence shown here is derived from an EMBL/GenBank/DDBJ whole genome shotgun (WGS) entry which is preliminary data.</text>
</comment>
<sequence>MAWRRPKHTPPPYRLTFRKTAAKQLAAGLEQLVALSALTYIKTELADDPYGQGRQLKPYPRLFSARKRQFRVIYEIDDAERLVTVIAVDDRES</sequence>
<dbReference type="SUPFAM" id="SSF143011">
    <property type="entry name" value="RelE-like"/>
    <property type="match status" value="1"/>
</dbReference>
<reference evidence="3 4" key="1">
    <citation type="submission" date="2021-01" db="EMBL/GenBank/DDBJ databases">
        <title>Whole genome shotgun sequence of Actinoplanes humidus NBRC 14915.</title>
        <authorList>
            <person name="Komaki H."/>
            <person name="Tamura T."/>
        </authorList>
    </citation>
    <scope>NUCLEOTIDE SEQUENCE [LARGE SCALE GENOMIC DNA]</scope>
    <source>
        <strain evidence="3 4">NBRC 14915</strain>
    </source>
</reference>
<dbReference type="InterPro" id="IPR007712">
    <property type="entry name" value="RelE/ParE_toxin"/>
</dbReference>
<dbReference type="PANTHER" id="PTHR35601">
    <property type="entry name" value="TOXIN RELE"/>
    <property type="match status" value="1"/>
</dbReference>
<dbReference type="PANTHER" id="PTHR35601:SF1">
    <property type="entry name" value="TOXIN RELE"/>
    <property type="match status" value="1"/>
</dbReference>
<dbReference type="RefSeq" id="WP_203841922.1">
    <property type="nucleotide sequence ID" value="NZ_BAAATV010000001.1"/>
</dbReference>
<protein>
    <recommendedName>
        <fullName evidence="5">mRNA-degrading endonuclease RelE of RelBE toxin-antitoxin system</fullName>
    </recommendedName>
</protein>
<evidence type="ECO:0000313" key="3">
    <source>
        <dbReference type="EMBL" id="GIE24948.1"/>
    </source>
</evidence>
<evidence type="ECO:0000313" key="4">
    <source>
        <dbReference type="Proteomes" id="UP000603200"/>
    </source>
</evidence>
<keyword evidence="2" id="KW-1277">Toxin-antitoxin system</keyword>
<comment type="similarity">
    <text evidence="1">Belongs to the RelE toxin family.</text>
</comment>
<dbReference type="InterPro" id="IPR035093">
    <property type="entry name" value="RelE/ParE_toxin_dom_sf"/>
</dbReference>
<gene>
    <name evidence="3" type="ORF">Ahu01nite_080500</name>
</gene>
<organism evidence="3 4">
    <name type="scientific">Winogradskya humida</name>
    <dbReference type="NCBI Taxonomy" id="113566"/>
    <lineage>
        <taxon>Bacteria</taxon>
        <taxon>Bacillati</taxon>
        <taxon>Actinomycetota</taxon>
        <taxon>Actinomycetes</taxon>
        <taxon>Micromonosporales</taxon>
        <taxon>Micromonosporaceae</taxon>
        <taxon>Winogradskya</taxon>
    </lineage>
</organism>